<keyword evidence="1" id="KW-0479">Metal-binding</keyword>
<evidence type="ECO:0000256" key="1">
    <source>
        <dbReference type="PROSITE-ProRule" id="PRU00175"/>
    </source>
</evidence>
<dbReference type="CDD" id="cd16448">
    <property type="entry name" value="RING-H2"/>
    <property type="match status" value="1"/>
</dbReference>
<dbReference type="InterPro" id="IPR001841">
    <property type="entry name" value="Znf_RING"/>
</dbReference>
<evidence type="ECO:0000313" key="5">
    <source>
        <dbReference type="EMBL" id="KAH0601237.1"/>
    </source>
</evidence>
<dbReference type="GO" id="GO:0008270">
    <property type="term" value="F:zinc ion binding"/>
    <property type="evidence" value="ECO:0007669"/>
    <property type="project" value="UniProtKB-KW"/>
</dbReference>
<accession>A0A9P8MJ31</accession>
<evidence type="ECO:0000256" key="2">
    <source>
        <dbReference type="SAM" id="MobiDB-lite"/>
    </source>
</evidence>
<dbReference type="PANTHER" id="PTHR45676">
    <property type="entry name" value="RING-H2 FINGER PROTEIN ATL51-RELATED"/>
    <property type="match status" value="1"/>
</dbReference>
<keyword evidence="3" id="KW-1133">Transmembrane helix</keyword>
<dbReference type="Gene3D" id="3.30.40.10">
    <property type="entry name" value="Zinc/RING finger domain, C3HC4 (zinc finger)"/>
    <property type="match status" value="1"/>
</dbReference>
<keyword evidence="6" id="KW-1185">Reference proteome</keyword>
<feature type="region of interest" description="Disordered" evidence="2">
    <location>
        <begin position="626"/>
        <end position="770"/>
    </location>
</feature>
<gene>
    <name evidence="5" type="ORF">MHUMG1_00109</name>
</gene>
<feature type="region of interest" description="Disordered" evidence="2">
    <location>
        <begin position="471"/>
        <end position="524"/>
    </location>
</feature>
<feature type="compositionally biased region" description="Basic residues" evidence="2">
    <location>
        <begin position="700"/>
        <end position="709"/>
    </location>
</feature>
<sequence length="770" mass="85573">MYQVLCPTRQLTHSTLTFQRSLAKVNGVANSSLTKPTSLLIPTRSKPPKPPNAARLPTTSPNVSLCSSLATLPLHDIWYCTDFPKPSPAAVGPSFAYYCTQALPFESHSIRRRVVAARNGLPAPPAMRHELKECPALEIVPIAPTSLTAVSSIDAARLPGYRVAESSRRHVLGPSILTPRQLLIQQSRMEWRGNNRIDHIQESLPANAYEQRIDTNLTTLSKSTSAFDDSIQGLLFVPDISSVPSCDVQQYDSIPRNVTRRKDLPPANFNLVAIAPWFSSDCTQAYLNAALQGPVKAFIFYKPNNSTKKPQDGDSPVWNLGDGGAWRSNHFPIFAIPGLQGQKIMTQLSLYSGSITQVPHGQEVQRLYNLHGTTYLRIWTKLTLDRPPNTPATWAFILIVIGALLFVILTVSIAMHFIQRRNRNSLKRRVQSGEVDLEAMGIKRVTVPASHVAQFPLFTYNAEPDLYDLPLSPRLQTAPSGRTRKTRKKRRREPGTKTETMGPGAPSVRSIRSKRSSLTGTGETMATNYQPTCHICLASFEHRVTVIRELPCGHIFHSECIDEFLIQNSSLCPTCKHCMLPKGYSPKITNGMVRRERALRRLRERVDLEELSLESGDTRLKSWGKKLFSSSSHPSHPSPTKTDVQMKPLKSKHTTKTEESQNPIEGEESNSSSSLPDRTVDTATPDSTDLPQVAATTAKTRPRKSKPRMLKLLPTQPENAALDTGDRAPNRRGSPSAFARERMREIADNNAPFDDPDKSRPRSLAAYLNE</sequence>
<keyword evidence="1" id="KW-0862">Zinc</keyword>
<keyword evidence="3" id="KW-0812">Transmembrane</keyword>
<dbReference type="SMART" id="SM00184">
    <property type="entry name" value="RING"/>
    <property type="match status" value="1"/>
</dbReference>
<feature type="transmembrane region" description="Helical" evidence="3">
    <location>
        <begin position="394"/>
        <end position="418"/>
    </location>
</feature>
<feature type="compositionally biased region" description="Low complexity" evidence="2">
    <location>
        <begin position="629"/>
        <end position="639"/>
    </location>
</feature>
<organism evidence="5 6">
    <name type="scientific">Metarhizium humberi</name>
    <dbReference type="NCBI Taxonomy" id="2596975"/>
    <lineage>
        <taxon>Eukaryota</taxon>
        <taxon>Fungi</taxon>
        <taxon>Dikarya</taxon>
        <taxon>Ascomycota</taxon>
        <taxon>Pezizomycotina</taxon>
        <taxon>Sordariomycetes</taxon>
        <taxon>Hypocreomycetidae</taxon>
        <taxon>Hypocreales</taxon>
        <taxon>Clavicipitaceae</taxon>
        <taxon>Metarhizium</taxon>
    </lineage>
</organism>
<feature type="compositionally biased region" description="Basic residues" evidence="2">
    <location>
        <begin position="482"/>
        <end position="492"/>
    </location>
</feature>
<reference evidence="5 6" key="1">
    <citation type="submission" date="2020-07" db="EMBL/GenBank/DDBJ databases">
        <title>Metarhizium humberi genome.</title>
        <authorList>
            <person name="Lysoe E."/>
        </authorList>
    </citation>
    <scope>NUCLEOTIDE SEQUENCE [LARGE SCALE GENOMIC DNA]</scope>
    <source>
        <strain evidence="5 6">ESALQ1638</strain>
    </source>
</reference>
<dbReference type="InterPro" id="IPR013083">
    <property type="entry name" value="Znf_RING/FYVE/PHD"/>
</dbReference>
<feature type="region of interest" description="Disordered" evidence="2">
    <location>
        <begin position="36"/>
        <end position="58"/>
    </location>
</feature>
<proteinExistence type="predicted"/>
<keyword evidence="3" id="KW-0472">Membrane</keyword>
<feature type="compositionally biased region" description="Polar residues" evidence="2">
    <location>
        <begin position="669"/>
        <end position="699"/>
    </location>
</feature>
<dbReference type="AlphaFoldDB" id="A0A9P8MJ31"/>
<protein>
    <recommendedName>
        <fullName evidence="4">RING-type domain-containing protein</fullName>
    </recommendedName>
</protein>
<evidence type="ECO:0000313" key="6">
    <source>
        <dbReference type="Proteomes" id="UP000764110"/>
    </source>
</evidence>
<feature type="domain" description="RING-type" evidence="4">
    <location>
        <begin position="533"/>
        <end position="576"/>
    </location>
</feature>
<dbReference type="Pfam" id="PF13639">
    <property type="entry name" value="zf-RING_2"/>
    <property type="match status" value="1"/>
</dbReference>
<dbReference type="PROSITE" id="PS50089">
    <property type="entry name" value="ZF_RING_2"/>
    <property type="match status" value="1"/>
</dbReference>
<dbReference type="SUPFAM" id="SSF57850">
    <property type="entry name" value="RING/U-box"/>
    <property type="match status" value="1"/>
</dbReference>
<dbReference type="EMBL" id="JACEFI010000001">
    <property type="protein sequence ID" value="KAH0601237.1"/>
    <property type="molecule type" value="Genomic_DNA"/>
</dbReference>
<evidence type="ECO:0000259" key="4">
    <source>
        <dbReference type="PROSITE" id="PS50089"/>
    </source>
</evidence>
<name>A0A9P8MJ31_9HYPO</name>
<dbReference type="Proteomes" id="UP000764110">
    <property type="component" value="Unassembled WGS sequence"/>
</dbReference>
<keyword evidence="1" id="KW-0863">Zinc-finger</keyword>
<comment type="caution">
    <text evidence="5">The sequence shown here is derived from an EMBL/GenBank/DDBJ whole genome shotgun (WGS) entry which is preliminary data.</text>
</comment>
<evidence type="ECO:0000256" key="3">
    <source>
        <dbReference type="SAM" id="Phobius"/>
    </source>
</evidence>